<reference evidence="1 2" key="1">
    <citation type="submission" date="2017-12" db="EMBL/GenBank/DDBJ databases">
        <title>Comparative genomics of Botrytis spp.</title>
        <authorList>
            <person name="Valero-Jimenez C.A."/>
            <person name="Tapia P."/>
            <person name="Veloso J."/>
            <person name="Silva-Moreno E."/>
            <person name="Staats M."/>
            <person name="Valdes J.H."/>
            <person name="Van Kan J.A.L."/>
        </authorList>
    </citation>
    <scope>NUCLEOTIDE SEQUENCE [LARGE SCALE GENOMIC DNA]</scope>
    <source>
        <strain evidence="1 2">Be9601</strain>
    </source>
</reference>
<dbReference type="Proteomes" id="UP000297229">
    <property type="component" value="Unassembled WGS sequence"/>
</dbReference>
<accession>A0A4Z1JHQ1</accession>
<comment type="caution">
    <text evidence="1">The sequence shown here is derived from an EMBL/GenBank/DDBJ whole genome shotgun (WGS) entry which is preliminary data.</text>
</comment>
<organism evidence="1 2">
    <name type="scientific">Botrytis elliptica</name>
    <dbReference type="NCBI Taxonomy" id="278938"/>
    <lineage>
        <taxon>Eukaryota</taxon>
        <taxon>Fungi</taxon>
        <taxon>Dikarya</taxon>
        <taxon>Ascomycota</taxon>
        <taxon>Pezizomycotina</taxon>
        <taxon>Leotiomycetes</taxon>
        <taxon>Helotiales</taxon>
        <taxon>Sclerotiniaceae</taxon>
        <taxon>Botrytis</taxon>
    </lineage>
</organism>
<protein>
    <submittedName>
        <fullName evidence="1">Uncharacterized protein</fullName>
    </submittedName>
</protein>
<name>A0A4Z1JHQ1_9HELO</name>
<evidence type="ECO:0000313" key="1">
    <source>
        <dbReference type="EMBL" id="TGO73026.1"/>
    </source>
</evidence>
<proteinExistence type="predicted"/>
<sequence>MPLVMEKIVQSVPITHDPVTFREDRWEKPLQRLKREYGREVTKVVDQADHLTILKQAEEYATEKKNGANEIRLKKY</sequence>
<evidence type="ECO:0000313" key="2">
    <source>
        <dbReference type="Proteomes" id="UP000297229"/>
    </source>
</evidence>
<keyword evidence="2" id="KW-1185">Reference proteome</keyword>
<gene>
    <name evidence="1" type="ORF">BELL_0398g00150</name>
</gene>
<dbReference type="AlphaFoldDB" id="A0A4Z1JHQ1"/>
<dbReference type="EMBL" id="PQXM01000396">
    <property type="protein sequence ID" value="TGO73026.1"/>
    <property type="molecule type" value="Genomic_DNA"/>
</dbReference>